<dbReference type="InterPro" id="IPR005881">
    <property type="entry name" value="Ser_O-AcTrfase"/>
</dbReference>
<dbReference type="EC" id="2.3.1.30" evidence="5"/>
<dbReference type="Gene3D" id="2.160.10.10">
    <property type="entry name" value="Hexapeptide repeat proteins"/>
    <property type="match status" value="1"/>
</dbReference>
<dbReference type="eggNOG" id="COG1045">
    <property type="taxonomic scope" value="Bacteria"/>
</dbReference>
<dbReference type="AlphaFoldDB" id="A0A0F4Q4F8"/>
<dbReference type="Pfam" id="PF00132">
    <property type="entry name" value="Hexapep"/>
    <property type="match status" value="1"/>
</dbReference>
<dbReference type="PROSITE" id="PS00101">
    <property type="entry name" value="HEXAPEP_TRANSFERASES"/>
    <property type="match status" value="1"/>
</dbReference>
<dbReference type="EMBL" id="JXXZ01000001">
    <property type="protein sequence ID" value="KJZ02214.1"/>
    <property type="molecule type" value="Genomic_DNA"/>
</dbReference>
<keyword evidence="3" id="KW-0677">Repeat</keyword>
<evidence type="ECO:0000256" key="3">
    <source>
        <dbReference type="ARBA" id="ARBA00022737"/>
    </source>
</evidence>
<organism evidence="6 7">
    <name type="scientific">Pseudoalteromonas ruthenica</name>
    <dbReference type="NCBI Taxonomy" id="151081"/>
    <lineage>
        <taxon>Bacteria</taxon>
        <taxon>Pseudomonadati</taxon>
        <taxon>Pseudomonadota</taxon>
        <taxon>Gammaproteobacteria</taxon>
        <taxon>Alteromonadales</taxon>
        <taxon>Pseudoalteromonadaceae</taxon>
        <taxon>Pseudoalteromonas</taxon>
    </lineage>
</organism>
<dbReference type="InterPro" id="IPR018357">
    <property type="entry name" value="Hexapep_transf_CS"/>
</dbReference>
<dbReference type="InterPro" id="IPR011004">
    <property type="entry name" value="Trimer_LpxA-like_sf"/>
</dbReference>
<evidence type="ECO:0000256" key="5">
    <source>
        <dbReference type="PIRNR" id="PIRNR000441"/>
    </source>
</evidence>
<evidence type="ECO:0000256" key="1">
    <source>
        <dbReference type="ARBA" id="ARBA00007274"/>
    </source>
</evidence>
<dbReference type="GO" id="GO:0005737">
    <property type="term" value="C:cytoplasm"/>
    <property type="evidence" value="ECO:0007669"/>
    <property type="project" value="InterPro"/>
</dbReference>
<reference evidence="6 7" key="1">
    <citation type="journal article" date="2015" name="BMC Genomics">
        <title>Genome mining reveals unlocked bioactive potential of marine Gram-negative bacteria.</title>
        <authorList>
            <person name="Machado H."/>
            <person name="Sonnenschein E.C."/>
            <person name="Melchiorsen J."/>
            <person name="Gram L."/>
        </authorList>
    </citation>
    <scope>NUCLEOTIDE SEQUENCE [LARGE SCALE GENOMIC DNA]</scope>
    <source>
        <strain evidence="6 7">S3137</strain>
    </source>
</reference>
<dbReference type="SUPFAM" id="SSF51161">
    <property type="entry name" value="Trimeric LpxA-like enzymes"/>
    <property type="match status" value="1"/>
</dbReference>
<comment type="similarity">
    <text evidence="1 5">Belongs to the transferase hexapeptide repeat family.</text>
</comment>
<protein>
    <recommendedName>
        <fullName evidence="5">Serine acetyltransferase</fullName>
        <ecNumber evidence="5">2.3.1.30</ecNumber>
    </recommendedName>
</protein>
<comment type="catalytic activity">
    <reaction evidence="5">
        <text>L-serine + acetyl-CoA = O-acetyl-L-serine + CoA</text>
        <dbReference type="Rhea" id="RHEA:24560"/>
        <dbReference type="ChEBI" id="CHEBI:33384"/>
        <dbReference type="ChEBI" id="CHEBI:57287"/>
        <dbReference type="ChEBI" id="CHEBI:57288"/>
        <dbReference type="ChEBI" id="CHEBI:58340"/>
        <dbReference type="EC" id="2.3.1.30"/>
    </reaction>
</comment>
<accession>A0A0F4Q4F8</accession>
<keyword evidence="7" id="KW-1185">Reference proteome</keyword>
<keyword evidence="2 5" id="KW-0808">Transferase</keyword>
<proteinExistence type="inferred from homology"/>
<dbReference type="Proteomes" id="UP000033664">
    <property type="component" value="Unassembled WGS sequence"/>
</dbReference>
<evidence type="ECO:0000313" key="7">
    <source>
        <dbReference type="Proteomes" id="UP000033664"/>
    </source>
</evidence>
<gene>
    <name evidence="6" type="ORF">TW72_00620</name>
</gene>
<keyword evidence="4 5" id="KW-0012">Acyltransferase</keyword>
<evidence type="ECO:0000256" key="4">
    <source>
        <dbReference type="ARBA" id="ARBA00023315"/>
    </source>
</evidence>
<dbReference type="GO" id="GO:0009001">
    <property type="term" value="F:serine O-acetyltransferase activity"/>
    <property type="evidence" value="ECO:0007669"/>
    <property type="project" value="UniProtKB-EC"/>
</dbReference>
<dbReference type="InterPro" id="IPR045304">
    <property type="entry name" value="LbH_SAT"/>
</dbReference>
<dbReference type="InterPro" id="IPR001451">
    <property type="entry name" value="Hexapep"/>
</dbReference>
<dbReference type="PATRIC" id="fig|151081.8.peg.1306"/>
<sequence>MMTPKQLIKADLYRQTGRVSRVLLIKHLLVNPSFNYVFWFRLCRARSTLVRGFARLMHKHLSVRYQIQLPKEVQVGPGLYLGHGTGIIVNASAKIGANCNLSPYTVIGSNHGHAAHIGDNVYIGPHTSVVEHVHIGDGAQVGAGAVVIKDVPAHATVVGNPAKVVREHGEATYIANPVQVNS</sequence>
<evidence type="ECO:0000313" key="6">
    <source>
        <dbReference type="EMBL" id="KJZ02214.1"/>
    </source>
</evidence>
<evidence type="ECO:0000256" key="2">
    <source>
        <dbReference type="ARBA" id="ARBA00022679"/>
    </source>
</evidence>
<comment type="caution">
    <text evidence="6">The sequence shown here is derived from an EMBL/GenBank/DDBJ whole genome shotgun (WGS) entry which is preliminary data.</text>
</comment>
<dbReference type="PIRSF" id="PIRSF000441">
    <property type="entry name" value="CysE"/>
    <property type="match status" value="1"/>
</dbReference>
<dbReference type="CDD" id="cd03354">
    <property type="entry name" value="LbH_SAT"/>
    <property type="match status" value="1"/>
</dbReference>
<dbReference type="GO" id="GO:0006535">
    <property type="term" value="P:cysteine biosynthetic process from serine"/>
    <property type="evidence" value="ECO:0007669"/>
    <property type="project" value="InterPro"/>
</dbReference>
<name>A0A0F4Q4F8_9GAMM</name>
<dbReference type="PANTHER" id="PTHR42811">
    <property type="entry name" value="SERINE ACETYLTRANSFERASE"/>
    <property type="match status" value="1"/>
</dbReference>